<proteinExistence type="predicted"/>
<evidence type="ECO:0000313" key="4">
    <source>
        <dbReference type="EMBL" id="GAI21442.1"/>
    </source>
</evidence>
<evidence type="ECO:0000256" key="3">
    <source>
        <dbReference type="ARBA" id="ARBA00022691"/>
    </source>
</evidence>
<evidence type="ECO:0000256" key="2">
    <source>
        <dbReference type="ARBA" id="ARBA00022679"/>
    </source>
</evidence>
<dbReference type="GO" id="GO:0032259">
    <property type="term" value="P:methylation"/>
    <property type="evidence" value="ECO:0007669"/>
    <property type="project" value="UniProtKB-KW"/>
</dbReference>
<name>X1LQ05_9ZZZZ</name>
<dbReference type="InterPro" id="IPR029063">
    <property type="entry name" value="SAM-dependent_MTases_sf"/>
</dbReference>
<gene>
    <name evidence="4" type="ORF">S06H3_37176</name>
</gene>
<dbReference type="EMBL" id="BARV01022561">
    <property type="protein sequence ID" value="GAI21442.1"/>
    <property type="molecule type" value="Genomic_DNA"/>
</dbReference>
<dbReference type="InterPro" id="IPR001525">
    <property type="entry name" value="C5_MeTfrase"/>
</dbReference>
<feature type="non-terminal residue" evidence="4">
    <location>
        <position position="1"/>
    </location>
</feature>
<dbReference type="SUPFAM" id="SSF53335">
    <property type="entry name" value="S-adenosyl-L-methionine-dependent methyltransferases"/>
    <property type="match status" value="1"/>
</dbReference>
<evidence type="ECO:0000256" key="1">
    <source>
        <dbReference type="ARBA" id="ARBA00022603"/>
    </source>
</evidence>
<comment type="caution">
    <text evidence="4">The sequence shown here is derived from an EMBL/GenBank/DDBJ whole genome shotgun (WGS) entry which is preliminary data.</text>
</comment>
<dbReference type="Gene3D" id="3.90.120.10">
    <property type="entry name" value="DNA Methylase, subunit A, domain 2"/>
    <property type="match status" value="1"/>
</dbReference>
<dbReference type="AlphaFoldDB" id="X1LQ05"/>
<evidence type="ECO:0008006" key="5">
    <source>
        <dbReference type="Google" id="ProtNLM"/>
    </source>
</evidence>
<organism evidence="4">
    <name type="scientific">marine sediment metagenome</name>
    <dbReference type="NCBI Taxonomy" id="412755"/>
    <lineage>
        <taxon>unclassified sequences</taxon>
        <taxon>metagenomes</taxon>
        <taxon>ecological metagenomes</taxon>
    </lineage>
</organism>
<dbReference type="PROSITE" id="PS00095">
    <property type="entry name" value="C5_MTASE_2"/>
    <property type="match status" value="1"/>
</dbReference>
<keyword evidence="2" id="KW-0808">Transferase</keyword>
<keyword evidence="3" id="KW-0949">S-adenosyl-L-methionine</keyword>
<accession>X1LQ05</accession>
<sequence>TDIRKKPALILHNIYGGFKEGIRIFEEHSPTIRTAKGGGHLPSVLKDLRMRRLTPVECERLQGFPDGWTEAISDTNRYKCLGNAVTVNVIEFLGRRIMDSIGGNILDKKVRGDGDE</sequence>
<keyword evidence="1" id="KW-0489">Methyltransferase</keyword>
<reference evidence="4" key="1">
    <citation type="journal article" date="2014" name="Front. Microbiol.">
        <title>High frequency of phylogenetically diverse reductive dehalogenase-homologous genes in deep subseafloor sedimentary metagenomes.</title>
        <authorList>
            <person name="Kawai M."/>
            <person name="Futagami T."/>
            <person name="Toyoda A."/>
            <person name="Takaki Y."/>
            <person name="Nishi S."/>
            <person name="Hori S."/>
            <person name="Arai W."/>
            <person name="Tsubouchi T."/>
            <person name="Morono Y."/>
            <person name="Uchiyama I."/>
            <person name="Ito T."/>
            <person name="Fujiyama A."/>
            <person name="Inagaki F."/>
            <person name="Takami H."/>
        </authorList>
    </citation>
    <scope>NUCLEOTIDE SEQUENCE</scope>
    <source>
        <strain evidence="4">Expedition CK06-06</strain>
    </source>
</reference>
<protein>
    <recommendedName>
        <fullName evidence="5">DNA (cytosine-5-)-methyltransferase</fullName>
    </recommendedName>
</protein>
<dbReference type="Pfam" id="PF00145">
    <property type="entry name" value="DNA_methylase"/>
    <property type="match status" value="1"/>
</dbReference>
<dbReference type="InterPro" id="IPR031303">
    <property type="entry name" value="C5_meth_CS"/>
</dbReference>
<dbReference type="GO" id="GO:0008168">
    <property type="term" value="F:methyltransferase activity"/>
    <property type="evidence" value="ECO:0007669"/>
    <property type="project" value="UniProtKB-KW"/>
</dbReference>